<dbReference type="Pfam" id="PF12833">
    <property type="entry name" value="HTH_18"/>
    <property type="match status" value="1"/>
</dbReference>
<evidence type="ECO:0000259" key="5">
    <source>
        <dbReference type="PROSITE" id="PS01124"/>
    </source>
</evidence>
<dbReference type="PANTHER" id="PTHR43280">
    <property type="entry name" value="ARAC-FAMILY TRANSCRIPTIONAL REGULATOR"/>
    <property type="match status" value="1"/>
</dbReference>
<organism evidence="7 8">
    <name type="scientific">Sediminibacillus albus</name>
    <dbReference type="NCBI Taxonomy" id="407036"/>
    <lineage>
        <taxon>Bacteria</taxon>
        <taxon>Bacillati</taxon>
        <taxon>Bacillota</taxon>
        <taxon>Bacilli</taxon>
        <taxon>Bacillales</taxon>
        <taxon>Bacillaceae</taxon>
        <taxon>Sediminibacillus</taxon>
    </lineage>
</organism>
<evidence type="ECO:0000256" key="2">
    <source>
        <dbReference type="ARBA" id="ARBA00023125"/>
    </source>
</evidence>
<evidence type="ECO:0000313" key="7">
    <source>
        <dbReference type="EMBL" id="SDJ97045.1"/>
    </source>
</evidence>
<dbReference type="GO" id="GO:0043565">
    <property type="term" value="F:sequence-specific DNA binding"/>
    <property type="evidence" value="ECO:0007669"/>
    <property type="project" value="InterPro"/>
</dbReference>
<dbReference type="InterPro" id="IPR018060">
    <property type="entry name" value="HTH_AraC"/>
</dbReference>
<evidence type="ECO:0000259" key="6">
    <source>
        <dbReference type="PROSITE" id="PS50110"/>
    </source>
</evidence>
<evidence type="ECO:0000313" key="8">
    <source>
        <dbReference type="Proteomes" id="UP000198694"/>
    </source>
</evidence>
<accession>A0A1G8Y4H3</accession>
<dbReference type="GO" id="GO:0000160">
    <property type="term" value="P:phosphorelay signal transduction system"/>
    <property type="evidence" value="ECO:0007669"/>
    <property type="project" value="InterPro"/>
</dbReference>
<sequence length="512" mass="59005">MNSLCRVLIVDDEMLIRQGIINYIDWEQEGFRIVGEASNGREALQMIETLQPHILITDIVMPDIDGTELVRLAKEKYPDLEIIVLSSFEDFDYVRSTFQNGVADYILKPKLNGEELIKTLRKLVPVPLSSDEVKQRPVTVEELLEKSIRGYSITSMEERLAKGFAYDQFCIAAVYLPENKENALPFDEINKQLKQQGRLVDTWLAPDNVSDFRVMLVNFEADQLSAIKQIIAHAAKQYRTSESNISILMSVPFTSIHELKDVYKNNLLKMKDYLFYLTEEPVLIYDALPGEVNHRPFDLSQFIDLFKQKKFDIAIDSLKEHLDRLMKNYTQDIFEFKSWLENIIFNTIVLLANMKYDVEELEIAKYQYFADINEAANARQAVARFYDFLDAVQTMIAVDGSRESSTNIQALLQYIEEHYAEPLSLTTLADHFHYNPSYLSSYFSTHLHIGFSDYLNQVRIEKAKAILAAGSVPISRVSEMVGYGEPSYFCKVFKRIEGLSPGRYRKKSKAKI</sequence>
<feature type="domain" description="HTH araC/xylS-type" evidence="5">
    <location>
        <begin position="409"/>
        <end position="507"/>
    </location>
</feature>
<keyword evidence="2" id="KW-0238">DNA-binding</keyword>
<gene>
    <name evidence="7" type="ORF">SAMN05216243_1371</name>
</gene>
<dbReference type="InterPro" id="IPR009057">
    <property type="entry name" value="Homeodomain-like_sf"/>
</dbReference>
<dbReference type="PRINTS" id="PR00032">
    <property type="entry name" value="HTHARAC"/>
</dbReference>
<dbReference type="OrthoDB" id="342399at2"/>
<reference evidence="7 8" key="1">
    <citation type="submission" date="2016-10" db="EMBL/GenBank/DDBJ databases">
        <authorList>
            <person name="de Groot N.N."/>
        </authorList>
    </citation>
    <scope>NUCLEOTIDE SEQUENCE [LARGE SCALE GENOMIC DNA]</scope>
    <source>
        <strain evidence="7 8">CGMCC 1.6502</strain>
    </source>
</reference>
<dbReference type="Gene3D" id="1.10.10.60">
    <property type="entry name" value="Homeodomain-like"/>
    <property type="match status" value="2"/>
</dbReference>
<dbReference type="STRING" id="407036.SAMN05216243_1371"/>
<dbReference type="SMART" id="SM00448">
    <property type="entry name" value="REC"/>
    <property type="match status" value="1"/>
</dbReference>
<keyword evidence="8" id="KW-1185">Reference proteome</keyword>
<name>A0A1G8Y4H3_9BACI</name>
<dbReference type="Proteomes" id="UP000198694">
    <property type="component" value="Unassembled WGS sequence"/>
</dbReference>
<evidence type="ECO:0000256" key="1">
    <source>
        <dbReference type="ARBA" id="ARBA00023015"/>
    </source>
</evidence>
<keyword evidence="1" id="KW-0805">Transcription regulation</keyword>
<dbReference type="Pfam" id="PF00072">
    <property type="entry name" value="Response_reg"/>
    <property type="match status" value="1"/>
</dbReference>
<dbReference type="EMBL" id="FNFL01000002">
    <property type="protein sequence ID" value="SDJ97045.1"/>
    <property type="molecule type" value="Genomic_DNA"/>
</dbReference>
<feature type="domain" description="Response regulatory" evidence="6">
    <location>
        <begin position="6"/>
        <end position="123"/>
    </location>
</feature>
<keyword evidence="4" id="KW-0597">Phosphoprotein</keyword>
<dbReference type="InterPro" id="IPR020449">
    <property type="entry name" value="Tscrpt_reg_AraC-type_HTH"/>
</dbReference>
<dbReference type="GO" id="GO:0003700">
    <property type="term" value="F:DNA-binding transcription factor activity"/>
    <property type="evidence" value="ECO:0007669"/>
    <property type="project" value="InterPro"/>
</dbReference>
<dbReference type="PROSITE" id="PS00041">
    <property type="entry name" value="HTH_ARAC_FAMILY_1"/>
    <property type="match status" value="1"/>
</dbReference>
<proteinExistence type="predicted"/>
<dbReference type="SMART" id="SM00342">
    <property type="entry name" value="HTH_ARAC"/>
    <property type="match status" value="1"/>
</dbReference>
<dbReference type="RefSeq" id="WP_093212423.1">
    <property type="nucleotide sequence ID" value="NZ_FNFL01000002.1"/>
</dbReference>
<dbReference type="AlphaFoldDB" id="A0A1G8Y4H3"/>
<dbReference type="InterPro" id="IPR011006">
    <property type="entry name" value="CheY-like_superfamily"/>
</dbReference>
<keyword evidence="3" id="KW-0804">Transcription</keyword>
<dbReference type="InterPro" id="IPR018062">
    <property type="entry name" value="HTH_AraC-typ_CS"/>
</dbReference>
<dbReference type="InterPro" id="IPR001789">
    <property type="entry name" value="Sig_transdc_resp-reg_receiver"/>
</dbReference>
<dbReference type="CDD" id="cd17536">
    <property type="entry name" value="REC_YesN-like"/>
    <property type="match status" value="1"/>
</dbReference>
<evidence type="ECO:0000256" key="3">
    <source>
        <dbReference type="ARBA" id="ARBA00023163"/>
    </source>
</evidence>
<dbReference type="PANTHER" id="PTHR43280:SF28">
    <property type="entry name" value="HTH-TYPE TRANSCRIPTIONAL ACTIVATOR RHAS"/>
    <property type="match status" value="1"/>
</dbReference>
<protein>
    <submittedName>
        <fullName evidence="7">Two-component system, response regulator YesN</fullName>
    </submittedName>
</protein>
<dbReference type="Gene3D" id="3.40.50.2300">
    <property type="match status" value="1"/>
</dbReference>
<feature type="modified residue" description="4-aspartylphosphate" evidence="4">
    <location>
        <position position="58"/>
    </location>
</feature>
<evidence type="ECO:0000256" key="4">
    <source>
        <dbReference type="PROSITE-ProRule" id="PRU00169"/>
    </source>
</evidence>
<dbReference type="SUPFAM" id="SSF52172">
    <property type="entry name" value="CheY-like"/>
    <property type="match status" value="1"/>
</dbReference>
<dbReference type="PROSITE" id="PS01124">
    <property type="entry name" value="HTH_ARAC_FAMILY_2"/>
    <property type="match status" value="1"/>
</dbReference>
<dbReference type="PROSITE" id="PS50110">
    <property type="entry name" value="RESPONSE_REGULATORY"/>
    <property type="match status" value="1"/>
</dbReference>
<dbReference type="SUPFAM" id="SSF46689">
    <property type="entry name" value="Homeodomain-like"/>
    <property type="match status" value="2"/>
</dbReference>